<evidence type="ECO:0000313" key="2">
    <source>
        <dbReference type="EMBL" id="REG83170.1"/>
    </source>
</evidence>
<dbReference type="Proteomes" id="UP000256542">
    <property type="component" value="Unassembled WGS sequence"/>
</dbReference>
<dbReference type="AlphaFoldDB" id="A0A3E0DKC2"/>
<name>A0A3E0DKC2_9GAMM</name>
<dbReference type="GO" id="GO:0005829">
    <property type="term" value="C:cytosol"/>
    <property type="evidence" value="ECO:0007669"/>
    <property type="project" value="TreeGrafter"/>
</dbReference>
<organism evidence="2 3">
    <name type="scientific">Marinomonas pollencensis</name>
    <dbReference type="NCBI Taxonomy" id="491954"/>
    <lineage>
        <taxon>Bacteria</taxon>
        <taxon>Pseudomonadati</taxon>
        <taxon>Pseudomonadota</taxon>
        <taxon>Gammaproteobacteria</taxon>
        <taxon>Oceanospirillales</taxon>
        <taxon>Oceanospirillaceae</taxon>
        <taxon>Marinomonas</taxon>
    </lineage>
</organism>
<dbReference type="Gene3D" id="3.40.50.880">
    <property type="match status" value="1"/>
</dbReference>
<dbReference type="EMBL" id="QUNG01000006">
    <property type="protein sequence ID" value="REG83170.1"/>
    <property type="molecule type" value="Genomic_DNA"/>
</dbReference>
<dbReference type="SUPFAM" id="SSF52317">
    <property type="entry name" value="Class I glutamine amidotransferase-like"/>
    <property type="match status" value="1"/>
</dbReference>
<dbReference type="OrthoDB" id="9813383at2"/>
<dbReference type="PANTHER" id="PTHR42695:SF5">
    <property type="entry name" value="GLUTAMINE AMIDOTRANSFERASE YLR126C-RELATED"/>
    <property type="match status" value="1"/>
</dbReference>
<reference evidence="2 3" key="1">
    <citation type="submission" date="2018-08" db="EMBL/GenBank/DDBJ databases">
        <title>Genomic Encyclopedia of Type Strains, Phase III (KMG-III): the genomes of soil and plant-associated and newly described type strains.</title>
        <authorList>
            <person name="Whitman W."/>
        </authorList>
    </citation>
    <scope>NUCLEOTIDE SEQUENCE [LARGE SCALE GENOMIC DNA]</scope>
    <source>
        <strain evidence="2 3">CECT 7375</strain>
    </source>
</reference>
<keyword evidence="2" id="KW-0315">Glutamine amidotransferase</keyword>
<dbReference type="InterPro" id="IPR044992">
    <property type="entry name" value="ChyE-like"/>
</dbReference>
<accession>A0A3E0DKC2</accession>
<dbReference type="CDD" id="cd01741">
    <property type="entry name" value="GATase1_1"/>
    <property type="match status" value="1"/>
</dbReference>
<gene>
    <name evidence="2" type="ORF">DFP81_10630</name>
</gene>
<dbReference type="InterPro" id="IPR029062">
    <property type="entry name" value="Class_I_gatase-like"/>
</dbReference>
<keyword evidence="3" id="KW-1185">Reference proteome</keyword>
<dbReference type="Pfam" id="PF00117">
    <property type="entry name" value="GATase"/>
    <property type="match status" value="1"/>
</dbReference>
<protein>
    <submittedName>
        <fullName evidence="2">GMP synthase-like glutamine amidotransferase</fullName>
    </submittedName>
</protein>
<dbReference type="PROSITE" id="PS51273">
    <property type="entry name" value="GATASE_TYPE_1"/>
    <property type="match status" value="1"/>
</dbReference>
<keyword evidence="2" id="KW-0808">Transferase</keyword>
<proteinExistence type="predicted"/>
<dbReference type="RefSeq" id="WP_115897659.1">
    <property type="nucleotide sequence ID" value="NZ_QUNG01000006.1"/>
</dbReference>
<sequence>MKIGILAAGITPDVLQVNYPSYADMFVQQLTYIEPTLAFEIYDVRLDEFPQSAASCDGWLITGSKCNSYDDDPWILRLCDFIREIDSNKQTLVGICFGHQIIARALGGTVIKSPAGWGVGVHHYQVTSDIPTLPGATDIAFCAFHQDQVIEKPKKLNVFLRSDFCEFAGFIYQDRILTFQGHPEFSKEYESDLVELYAGVTLTPEIADKARITIKEENIQNKQLMSWIAHFLKNKPQSSDM</sequence>
<feature type="domain" description="Glutamine amidotransferase" evidence="1">
    <location>
        <begin position="18"/>
        <end position="188"/>
    </location>
</feature>
<evidence type="ECO:0000259" key="1">
    <source>
        <dbReference type="Pfam" id="PF00117"/>
    </source>
</evidence>
<dbReference type="GO" id="GO:0016740">
    <property type="term" value="F:transferase activity"/>
    <property type="evidence" value="ECO:0007669"/>
    <property type="project" value="UniProtKB-KW"/>
</dbReference>
<evidence type="ECO:0000313" key="3">
    <source>
        <dbReference type="Proteomes" id="UP000256542"/>
    </source>
</evidence>
<comment type="caution">
    <text evidence="2">The sequence shown here is derived from an EMBL/GenBank/DDBJ whole genome shotgun (WGS) entry which is preliminary data.</text>
</comment>
<dbReference type="PANTHER" id="PTHR42695">
    <property type="entry name" value="GLUTAMINE AMIDOTRANSFERASE YLR126C-RELATED"/>
    <property type="match status" value="1"/>
</dbReference>
<dbReference type="InterPro" id="IPR017926">
    <property type="entry name" value="GATASE"/>
</dbReference>